<comment type="caution">
    <text evidence="1">The sequence shown here is derived from an EMBL/GenBank/DDBJ whole genome shotgun (WGS) entry which is preliminary data.</text>
</comment>
<evidence type="ECO:0000313" key="2">
    <source>
        <dbReference type="Proteomes" id="UP000006339"/>
    </source>
</evidence>
<dbReference type="AlphaFoldDB" id="A0A828XTT5"/>
<name>A0A828XTT5_9LEPT</name>
<dbReference type="Proteomes" id="UP000006339">
    <property type="component" value="Unassembled WGS sequence"/>
</dbReference>
<keyword evidence="2" id="KW-1185">Reference proteome</keyword>
<reference evidence="1" key="1">
    <citation type="submission" date="2012-10" db="EMBL/GenBank/DDBJ databases">
        <authorList>
            <person name="Harkins D.M."/>
            <person name="Durkin A.S."/>
            <person name="Brinkac L.M."/>
            <person name="Selengut J.D."/>
            <person name="Sanka R."/>
            <person name="DePew J."/>
            <person name="Purushe J."/>
            <person name="Picardeau M."/>
            <person name="Werts C."/>
            <person name="Goarant C."/>
            <person name="Vinetz J.M."/>
            <person name="Sutton G.G."/>
            <person name="Nelson W.C."/>
            <person name="Fouts D.E."/>
        </authorList>
    </citation>
    <scope>NUCLEOTIDE SEQUENCE [LARGE SCALE GENOMIC DNA]</scope>
    <source>
        <strain evidence="1">200802841</strain>
    </source>
</reference>
<organism evidence="1 2">
    <name type="scientific">Leptospira kirschneri str. 200802841</name>
    <dbReference type="NCBI Taxonomy" id="1193047"/>
    <lineage>
        <taxon>Bacteria</taxon>
        <taxon>Pseudomonadati</taxon>
        <taxon>Spirochaetota</taxon>
        <taxon>Spirochaetia</taxon>
        <taxon>Leptospirales</taxon>
        <taxon>Leptospiraceae</taxon>
        <taxon>Leptospira</taxon>
    </lineage>
</organism>
<proteinExistence type="predicted"/>
<evidence type="ECO:0000313" key="1">
    <source>
        <dbReference type="EMBL" id="EKO50674.1"/>
    </source>
</evidence>
<protein>
    <submittedName>
        <fullName evidence="1">Uncharacterized protein</fullName>
    </submittedName>
</protein>
<sequence length="47" mass="5704">MYDPSIFKKVLYVSIEKKFTILLDHPFFEENSITRILDFSVIELLFY</sequence>
<gene>
    <name evidence="1" type="ORF">LEP1GSC131_0785</name>
</gene>
<dbReference type="EMBL" id="AKWH02000056">
    <property type="protein sequence ID" value="EKO50674.1"/>
    <property type="molecule type" value="Genomic_DNA"/>
</dbReference>
<accession>A0A828XTT5</accession>